<sequence>MPRLTNLPSDLTLSMVLPPTPLVRSYQFLVLRLIIWENPL</sequence>
<evidence type="ECO:0000313" key="2">
    <source>
        <dbReference type="Proteomes" id="UP000634136"/>
    </source>
</evidence>
<keyword evidence="2" id="KW-1185">Reference proteome</keyword>
<gene>
    <name evidence="1" type="ORF">G2W53_029200</name>
</gene>
<dbReference type="EMBL" id="JAAIUW010000009">
    <property type="protein sequence ID" value="KAF7815231.1"/>
    <property type="molecule type" value="Genomic_DNA"/>
</dbReference>
<evidence type="ECO:0000313" key="1">
    <source>
        <dbReference type="EMBL" id="KAF7815231.1"/>
    </source>
</evidence>
<dbReference type="Proteomes" id="UP000634136">
    <property type="component" value="Unassembled WGS sequence"/>
</dbReference>
<dbReference type="AlphaFoldDB" id="A0A834T516"/>
<organism evidence="1 2">
    <name type="scientific">Senna tora</name>
    <dbReference type="NCBI Taxonomy" id="362788"/>
    <lineage>
        <taxon>Eukaryota</taxon>
        <taxon>Viridiplantae</taxon>
        <taxon>Streptophyta</taxon>
        <taxon>Embryophyta</taxon>
        <taxon>Tracheophyta</taxon>
        <taxon>Spermatophyta</taxon>
        <taxon>Magnoliopsida</taxon>
        <taxon>eudicotyledons</taxon>
        <taxon>Gunneridae</taxon>
        <taxon>Pentapetalae</taxon>
        <taxon>rosids</taxon>
        <taxon>fabids</taxon>
        <taxon>Fabales</taxon>
        <taxon>Fabaceae</taxon>
        <taxon>Caesalpinioideae</taxon>
        <taxon>Cassia clade</taxon>
        <taxon>Senna</taxon>
    </lineage>
</organism>
<name>A0A834T516_9FABA</name>
<reference evidence="1" key="1">
    <citation type="submission" date="2020-09" db="EMBL/GenBank/DDBJ databases">
        <title>Genome-Enabled Discovery of Anthraquinone Biosynthesis in Senna tora.</title>
        <authorList>
            <person name="Kang S.-H."/>
            <person name="Pandey R.P."/>
            <person name="Lee C.-M."/>
            <person name="Sim J.-S."/>
            <person name="Jeong J.-T."/>
            <person name="Choi B.-S."/>
            <person name="Jung M."/>
            <person name="Ginzburg D."/>
            <person name="Zhao K."/>
            <person name="Won S.Y."/>
            <person name="Oh T.-J."/>
            <person name="Yu Y."/>
            <person name="Kim N.-H."/>
            <person name="Lee O.R."/>
            <person name="Lee T.-H."/>
            <person name="Bashyal P."/>
            <person name="Kim T.-S."/>
            <person name="Lee W.-H."/>
            <person name="Kawkins C."/>
            <person name="Kim C.-K."/>
            <person name="Kim J.S."/>
            <person name="Ahn B.O."/>
            <person name="Rhee S.Y."/>
            <person name="Sohng J.K."/>
        </authorList>
    </citation>
    <scope>NUCLEOTIDE SEQUENCE</scope>
    <source>
        <tissue evidence="1">Leaf</tissue>
    </source>
</reference>
<comment type="caution">
    <text evidence="1">The sequence shown here is derived from an EMBL/GenBank/DDBJ whole genome shotgun (WGS) entry which is preliminary data.</text>
</comment>
<proteinExistence type="predicted"/>
<accession>A0A834T516</accession>
<protein>
    <submittedName>
        <fullName evidence="1">Uncharacterized protein</fullName>
    </submittedName>
</protein>